<dbReference type="SMART" id="SM00895">
    <property type="entry name" value="FCD"/>
    <property type="match status" value="1"/>
</dbReference>
<dbReference type="InterPro" id="IPR036388">
    <property type="entry name" value="WH-like_DNA-bd_sf"/>
</dbReference>
<dbReference type="CDD" id="cd07377">
    <property type="entry name" value="WHTH_GntR"/>
    <property type="match status" value="1"/>
</dbReference>
<dbReference type="GO" id="GO:0003677">
    <property type="term" value="F:DNA binding"/>
    <property type="evidence" value="ECO:0007669"/>
    <property type="project" value="UniProtKB-KW"/>
</dbReference>
<accession>A0A7K3THE4</accession>
<evidence type="ECO:0000259" key="4">
    <source>
        <dbReference type="PROSITE" id="PS50949"/>
    </source>
</evidence>
<gene>
    <name evidence="5" type="ORF">GFD22_05950</name>
</gene>
<dbReference type="Gene3D" id="1.10.10.10">
    <property type="entry name" value="Winged helix-like DNA-binding domain superfamily/Winged helix DNA-binding domain"/>
    <property type="match status" value="1"/>
</dbReference>
<evidence type="ECO:0000256" key="1">
    <source>
        <dbReference type="ARBA" id="ARBA00023015"/>
    </source>
</evidence>
<dbReference type="PROSITE" id="PS50949">
    <property type="entry name" value="HTH_GNTR"/>
    <property type="match status" value="1"/>
</dbReference>
<keyword evidence="1" id="KW-0805">Transcription regulation</keyword>
<dbReference type="Proteomes" id="UP000469763">
    <property type="component" value="Unassembled WGS sequence"/>
</dbReference>
<dbReference type="EMBL" id="WHZY01000007">
    <property type="protein sequence ID" value="NEG78515.1"/>
    <property type="molecule type" value="Genomic_DNA"/>
</dbReference>
<dbReference type="SUPFAM" id="SSF48008">
    <property type="entry name" value="GntR ligand-binding domain-like"/>
    <property type="match status" value="1"/>
</dbReference>
<dbReference type="SMART" id="SM00345">
    <property type="entry name" value="HTH_GNTR"/>
    <property type="match status" value="1"/>
</dbReference>
<dbReference type="Pfam" id="PF00392">
    <property type="entry name" value="GntR"/>
    <property type="match status" value="1"/>
</dbReference>
<name>A0A7K3THE4_9BIFI</name>
<keyword evidence="3" id="KW-0804">Transcription</keyword>
<dbReference type="InterPro" id="IPR008920">
    <property type="entry name" value="TF_FadR/GntR_C"/>
</dbReference>
<comment type="caution">
    <text evidence="5">The sequence shown here is derived from an EMBL/GenBank/DDBJ whole genome shotgun (WGS) entry which is preliminary data.</text>
</comment>
<dbReference type="Pfam" id="PF07729">
    <property type="entry name" value="FCD"/>
    <property type="match status" value="1"/>
</dbReference>
<dbReference type="SUPFAM" id="SSF46785">
    <property type="entry name" value="Winged helix' DNA-binding domain"/>
    <property type="match status" value="1"/>
</dbReference>
<dbReference type="PANTHER" id="PTHR43537:SF24">
    <property type="entry name" value="GLUCONATE OPERON TRANSCRIPTIONAL REPRESSOR"/>
    <property type="match status" value="1"/>
</dbReference>
<protein>
    <submittedName>
        <fullName evidence="5">FCD domain-containing protein</fullName>
    </submittedName>
</protein>
<keyword evidence="6" id="KW-1185">Reference proteome</keyword>
<proteinExistence type="predicted"/>
<keyword evidence="2" id="KW-0238">DNA-binding</keyword>
<sequence length="253" mass="28642">MVLYMARRPASGIVVGRAMRARGERCVRMDVERGEQTSKSDVAYAFLRRRIVFCEARPGDLLDEKAIAADLGCSRTPVREAIAKLAQEQLLTVYPRRGIVVSPISLTSMRDMLGARLVVEPACLHLAFDRLDRAALLTFRDDMTRRIAGGGERSDTIEDDFDFRFHMYFATVAGNRYFTDLMSRLMAQSQRIRFFSALAPDRILASYHEHLAIIDACLGGDERGAVEAVKRHLEATRDGYLAIARERREYFAE</sequence>
<dbReference type="OrthoDB" id="9816161at2"/>
<dbReference type="InterPro" id="IPR011711">
    <property type="entry name" value="GntR_C"/>
</dbReference>
<reference evidence="5 6" key="1">
    <citation type="submission" date="2019-10" db="EMBL/GenBank/DDBJ databases">
        <title>Bifidobacterium from non-human primates.</title>
        <authorList>
            <person name="Modesto M."/>
        </authorList>
    </citation>
    <scope>NUCLEOTIDE SEQUENCE [LARGE SCALE GENOMIC DNA]</scope>
    <source>
        <strain evidence="5 6">TREC</strain>
    </source>
</reference>
<dbReference type="GO" id="GO:0003700">
    <property type="term" value="F:DNA-binding transcription factor activity"/>
    <property type="evidence" value="ECO:0007669"/>
    <property type="project" value="InterPro"/>
</dbReference>
<evidence type="ECO:0000256" key="2">
    <source>
        <dbReference type="ARBA" id="ARBA00023125"/>
    </source>
</evidence>
<evidence type="ECO:0000313" key="6">
    <source>
        <dbReference type="Proteomes" id="UP000469763"/>
    </source>
</evidence>
<dbReference type="InterPro" id="IPR036390">
    <property type="entry name" value="WH_DNA-bd_sf"/>
</dbReference>
<feature type="domain" description="HTH gntR-type" evidence="4">
    <location>
        <begin position="37"/>
        <end position="104"/>
    </location>
</feature>
<dbReference type="PANTHER" id="PTHR43537">
    <property type="entry name" value="TRANSCRIPTIONAL REGULATOR, GNTR FAMILY"/>
    <property type="match status" value="1"/>
</dbReference>
<dbReference type="Gene3D" id="1.20.120.530">
    <property type="entry name" value="GntR ligand-binding domain-like"/>
    <property type="match status" value="1"/>
</dbReference>
<dbReference type="InterPro" id="IPR000524">
    <property type="entry name" value="Tscrpt_reg_HTH_GntR"/>
</dbReference>
<evidence type="ECO:0000256" key="3">
    <source>
        <dbReference type="ARBA" id="ARBA00023163"/>
    </source>
</evidence>
<evidence type="ECO:0000313" key="5">
    <source>
        <dbReference type="EMBL" id="NEG78515.1"/>
    </source>
</evidence>
<organism evidence="5 6">
    <name type="scientific">Bifidobacterium avesanii</name>
    <dbReference type="NCBI Taxonomy" id="1798157"/>
    <lineage>
        <taxon>Bacteria</taxon>
        <taxon>Bacillati</taxon>
        <taxon>Actinomycetota</taxon>
        <taxon>Actinomycetes</taxon>
        <taxon>Bifidobacteriales</taxon>
        <taxon>Bifidobacteriaceae</taxon>
        <taxon>Bifidobacterium</taxon>
    </lineage>
</organism>
<dbReference type="AlphaFoldDB" id="A0A7K3THE4"/>